<gene>
    <name evidence="1" type="ORF">HCN51_29450</name>
</gene>
<comment type="caution">
    <text evidence="1">The sequence shown here is derived from an EMBL/GenBank/DDBJ whole genome shotgun (WGS) entry which is preliminary data.</text>
</comment>
<accession>A0ABX1BB19</accession>
<name>A0ABX1BB19_9ACTN</name>
<evidence type="ECO:0008006" key="3">
    <source>
        <dbReference type="Google" id="ProtNLM"/>
    </source>
</evidence>
<sequence>MAGDLPLTDRLMPLPDAAERHSILIPASRDQVWHAIKHPDPTDIRLAKPLFALRDLASRLRNGHAQLDLPRFTTLAENPGHEIVDGVIGQWWRLGRAENVSSVTDLDGFLAFDRPGFAKATFSFLLDDAGDAGGGRIRLVTETRIQATSPEARRAFLRYWLLIRLGSGLVRRVMLSAIRARALKAPLRP</sequence>
<dbReference type="EMBL" id="JAATEP010000023">
    <property type="protein sequence ID" value="NJP93524.1"/>
    <property type="molecule type" value="Genomic_DNA"/>
</dbReference>
<dbReference type="Proteomes" id="UP000696294">
    <property type="component" value="Unassembled WGS sequence"/>
</dbReference>
<proteinExistence type="predicted"/>
<reference evidence="1 2" key="1">
    <citation type="submission" date="2020-03" db="EMBL/GenBank/DDBJ databases">
        <title>WGS of actinomycetes isolated from Thailand.</title>
        <authorList>
            <person name="Thawai C."/>
        </authorList>
    </citation>
    <scope>NUCLEOTIDE SEQUENCE [LARGE SCALE GENOMIC DNA]</scope>
    <source>
        <strain evidence="1 2">FMUSA5-5</strain>
    </source>
</reference>
<evidence type="ECO:0000313" key="1">
    <source>
        <dbReference type="EMBL" id="NJP93524.1"/>
    </source>
</evidence>
<protein>
    <recommendedName>
        <fullName evidence="3">DUF2867 domain-containing protein</fullName>
    </recommendedName>
</protein>
<keyword evidence="2" id="KW-1185">Reference proteome</keyword>
<evidence type="ECO:0000313" key="2">
    <source>
        <dbReference type="Proteomes" id="UP000696294"/>
    </source>
</evidence>
<dbReference type="RefSeq" id="WP_168013664.1">
    <property type="nucleotide sequence ID" value="NZ_JAATEP010000023.1"/>
</dbReference>
<organism evidence="1 2">
    <name type="scientific">Nonomuraea composti</name>
    <dbReference type="NCBI Taxonomy" id="2720023"/>
    <lineage>
        <taxon>Bacteria</taxon>
        <taxon>Bacillati</taxon>
        <taxon>Actinomycetota</taxon>
        <taxon>Actinomycetes</taxon>
        <taxon>Streptosporangiales</taxon>
        <taxon>Streptosporangiaceae</taxon>
        <taxon>Nonomuraea</taxon>
    </lineage>
</organism>